<protein>
    <submittedName>
        <fullName evidence="2">RNA methyltransferase</fullName>
    </submittedName>
</protein>
<dbReference type="AlphaFoldDB" id="A0A4Y8LXT5"/>
<dbReference type="GO" id="GO:0030488">
    <property type="term" value="P:tRNA methylation"/>
    <property type="evidence" value="ECO:0007669"/>
    <property type="project" value="TreeGrafter"/>
</dbReference>
<dbReference type="Pfam" id="PF01170">
    <property type="entry name" value="UPF0020"/>
    <property type="match status" value="1"/>
</dbReference>
<sequence>MLCERNSKGTCDAKATNKGWLAKLNDYIYKTVSNEEERSLCDLEMRAFFGAEPYHNLLESPIKVEPSRSPFIKMRITVLHEGGSIEEIAEQAKFIELAGATFKVIAIDNYDPEGGAIMEYEDKRAVEREIGLRIRGKAEMRNPDSIFGVVRTGGRWRLGECAMGEAIWLKHNDKPRKYSTALSTRVARAVVNIAIPQTTGIKAIDPCCGIGTVLVEALSMGIDIVGREMNPLAAIGARENLAYFGYEAKVTLGDMKEIAEFYDAAIIDMPYNLCSVLGPEEKLEMLRSARNFARIAVIVTIESIDEIIEQAGFTITDRGTVNKGKFTRHVLVCRQSIRIC</sequence>
<gene>
    <name evidence="2" type="ORF">E2980_10920</name>
</gene>
<keyword evidence="2" id="KW-0808">Transferase</keyword>
<comment type="caution">
    <text evidence="2">The sequence shown here is derived from an EMBL/GenBank/DDBJ whole genome shotgun (WGS) entry which is preliminary data.</text>
</comment>
<dbReference type="GO" id="GO:0016423">
    <property type="term" value="F:tRNA (guanine) methyltransferase activity"/>
    <property type="evidence" value="ECO:0007669"/>
    <property type="project" value="TreeGrafter"/>
</dbReference>
<dbReference type="InterPro" id="IPR029063">
    <property type="entry name" value="SAM-dependent_MTases_sf"/>
</dbReference>
<keyword evidence="2" id="KW-0489">Methyltransferase</keyword>
<dbReference type="EMBL" id="SOMN01000012">
    <property type="protein sequence ID" value="TFE26625.1"/>
    <property type="molecule type" value="Genomic_DNA"/>
</dbReference>
<feature type="domain" description="Ribosomal RNA large subunit methyltransferase K/L-like methyltransferase" evidence="1">
    <location>
        <begin position="175"/>
        <end position="249"/>
    </location>
</feature>
<name>A0A4Y8LXT5_9BACL</name>
<keyword evidence="3" id="KW-1185">Reference proteome</keyword>
<accession>A0A4Y8LXT5</accession>
<proteinExistence type="predicted"/>
<dbReference type="OrthoDB" id="9791556at2"/>
<dbReference type="PANTHER" id="PTHR14911">
    <property type="entry name" value="THUMP DOMAIN-CONTAINING"/>
    <property type="match status" value="1"/>
</dbReference>
<dbReference type="InterPro" id="IPR000241">
    <property type="entry name" value="RlmKL-like_Mtase"/>
</dbReference>
<dbReference type="PANTHER" id="PTHR14911:SF13">
    <property type="entry name" value="TRNA (GUANINE(6)-N2)-METHYLTRANSFERASE THUMP3"/>
    <property type="match status" value="1"/>
</dbReference>
<organism evidence="2 3">
    <name type="scientific">Cohnella luojiensis</name>
    <dbReference type="NCBI Taxonomy" id="652876"/>
    <lineage>
        <taxon>Bacteria</taxon>
        <taxon>Bacillati</taxon>
        <taxon>Bacillota</taxon>
        <taxon>Bacilli</taxon>
        <taxon>Bacillales</taxon>
        <taxon>Paenibacillaceae</taxon>
        <taxon>Cohnella</taxon>
    </lineage>
</organism>
<evidence type="ECO:0000313" key="2">
    <source>
        <dbReference type="EMBL" id="TFE26625.1"/>
    </source>
</evidence>
<dbReference type="SUPFAM" id="SSF53335">
    <property type="entry name" value="S-adenosyl-L-methionine-dependent methyltransferases"/>
    <property type="match status" value="1"/>
</dbReference>
<dbReference type="Gene3D" id="3.40.50.150">
    <property type="entry name" value="Vaccinia Virus protein VP39"/>
    <property type="match status" value="1"/>
</dbReference>
<evidence type="ECO:0000259" key="1">
    <source>
        <dbReference type="Pfam" id="PF01170"/>
    </source>
</evidence>
<reference evidence="2 3" key="1">
    <citation type="submission" date="2019-03" db="EMBL/GenBank/DDBJ databases">
        <title>Cohnella endophytica sp. nov., a novel endophytic bacterium isolated from bark of Sonneratia apetala.</title>
        <authorList>
            <person name="Tuo L."/>
        </authorList>
    </citation>
    <scope>NUCLEOTIDE SEQUENCE [LARGE SCALE GENOMIC DNA]</scope>
    <source>
        <strain evidence="2 3">CCTCC AB 208254</strain>
    </source>
</reference>
<evidence type="ECO:0000313" key="3">
    <source>
        <dbReference type="Proteomes" id="UP000297900"/>
    </source>
</evidence>
<dbReference type="Proteomes" id="UP000297900">
    <property type="component" value="Unassembled WGS sequence"/>
</dbReference>